<organism evidence="3 4">
    <name type="scientific">Virgibacillus indicus</name>
    <dbReference type="NCBI Taxonomy" id="2024554"/>
    <lineage>
        <taxon>Bacteria</taxon>
        <taxon>Bacillati</taxon>
        <taxon>Bacillota</taxon>
        <taxon>Bacilli</taxon>
        <taxon>Bacillales</taxon>
        <taxon>Bacillaceae</taxon>
        <taxon>Virgibacillus</taxon>
    </lineage>
</organism>
<feature type="chain" id="PRO_5039661443" description="DUF1002 domain-containing protein" evidence="2">
    <location>
        <begin position="28"/>
        <end position="308"/>
    </location>
</feature>
<feature type="coiled-coil region" evidence="1">
    <location>
        <begin position="221"/>
        <end position="270"/>
    </location>
</feature>
<dbReference type="AlphaFoldDB" id="A0A265N6E9"/>
<feature type="signal peptide" evidence="2">
    <location>
        <begin position="1"/>
        <end position="27"/>
    </location>
</feature>
<dbReference type="RefSeq" id="WP_094887472.1">
    <property type="nucleotide sequence ID" value="NZ_NPMS01000018.1"/>
</dbReference>
<evidence type="ECO:0000256" key="2">
    <source>
        <dbReference type="SAM" id="SignalP"/>
    </source>
</evidence>
<dbReference type="EMBL" id="NPMS01000018">
    <property type="protein sequence ID" value="OZU86999.1"/>
    <property type="molecule type" value="Genomic_DNA"/>
</dbReference>
<protein>
    <recommendedName>
        <fullName evidence="5">DUF1002 domain-containing protein</fullName>
    </recommendedName>
</protein>
<keyword evidence="1" id="KW-0175">Coiled coil</keyword>
<dbReference type="InterPro" id="IPR009343">
    <property type="entry name" value="DUF1002"/>
</dbReference>
<evidence type="ECO:0000313" key="3">
    <source>
        <dbReference type="EMBL" id="OZU86999.1"/>
    </source>
</evidence>
<sequence length="308" mass="34124">MKYMLKRMVILLVVIGFVTGITLPLQAADGATDTDSINEKLGSPIIVYGEKLTDEQKAQVRELAEVTDLESFVEYIVTGQDGAKYINGDPHANMYSSAKIVRQEEGNGLTINIVTPENITEVTSEMYANALLTAGVENATVDVVSPVKVSGHSALTGIYKAYDAEGVELDKERMELADEELGVATDLAEKEGMSQEKVSELLTEIKKQIAEQNPATKEDVEKIVKEQLDKLEISLSEADRQMLIDLFEKMRDLNIDFDKVKNQLEDLATTITDKAEELGLDAGFWEKVANFFSDFFSQLGNFFKGLFN</sequence>
<gene>
    <name evidence="3" type="ORF">CIL03_19145</name>
</gene>
<dbReference type="Proteomes" id="UP000216498">
    <property type="component" value="Unassembled WGS sequence"/>
</dbReference>
<proteinExistence type="predicted"/>
<reference evidence="3 4" key="1">
    <citation type="submission" date="2017-08" db="EMBL/GenBank/DDBJ databases">
        <title>Virgibacillus indicus sp. nov. and Virgibacillus profoundi sp. nov, two moderately halophilic bacteria isolated from marine sediment by using the Microfluidic Streak Plate.</title>
        <authorList>
            <person name="Xu B."/>
            <person name="Hu B."/>
            <person name="Wang J."/>
            <person name="Zhu Y."/>
            <person name="Huang L."/>
            <person name="Du W."/>
            <person name="Huang Y."/>
        </authorList>
    </citation>
    <scope>NUCLEOTIDE SEQUENCE [LARGE SCALE GENOMIC DNA]</scope>
    <source>
        <strain evidence="3 4">IO3-P2-C2</strain>
    </source>
</reference>
<evidence type="ECO:0008006" key="5">
    <source>
        <dbReference type="Google" id="ProtNLM"/>
    </source>
</evidence>
<keyword evidence="4" id="KW-1185">Reference proteome</keyword>
<dbReference type="OrthoDB" id="9810153at2"/>
<name>A0A265N6E9_9BACI</name>
<keyword evidence="2" id="KW-0732">Signal</keyword>
<evidence type="ECO:0000313" key="4">
    <source>
        <dbReference type="Proteomes" id="UP000216498"/>
    </source>
</evidence>
<evidence type="ECO:0000256" key="1">
    <source>
        <dbReference type="SAM" id="Coils"/>
    </source>
</evidence>
<accession>A0A265N6E9</accession>
<dbReference type="Pfam" id="PF06207">
    <property type="entry name" value="DUF1002"/>
    <property type="match status" value="1"/>
</dbReference>
<comment type="caution">
    <text evidence="3">The sequence shown here is derived from an EMBL/GenBank/DDBJ whole genome shotgun (WGS) entry which is preliminary data.</text>
</comment>